<dbReference type="Proteomes" id="UP000887458">
    <property type="component" value="Unassembled WGS sequence"/>
</dbReference>
<feature type="region of interest" description="Disordered" evidence="2">
    <location>
        <begin position="469"/>
        <end position="495"/>
    </location>
</feature>
<dbReference type="Pfam" id="PF00149">
    <property type="entry name" value="Metallophos"/>
    <property type="match status" value="1"/>
</dbReference>
<dbReference type="SUPFAM" id="SSF47473">
    <property type="entry name" value="EF-hand"/>
    <property type="match status" value="1"/>
</dbReference>
<evidence type="ECO:0000259" key="3">
    <source>
        <dbReference type="PROSITE" id="PS50222"/>
    </source>
</evidence>
<dbReference type="PRINTS" id="PR00114">
    <property type="entry name" value="STPHPHTASE"/>
</dbReference>
<reference evidence="4 5" key="1">
    <citation type="journal article" date="2018" name="J. Allergy Clin. Immunol.">
        <title>High-quality assembly of Dermatophagoides pteronyssinus genome and transcriptome reveals a wide range of novel allergens.</title>
        <authorList>
            <person name="Liu X.Y."/>
            <person name="Yang K.Y."/>
            <person name="Wang M.Q."/>
            <person name="Kwok J.S."/>
            <person name="Zeng X."/>
            <person name="Yang Z."/>
            <person name="Xiao X.J."/>
            <person name="Lau C.P."/>
            <person name="Li Y."/>
            <person name="Huang Z.M."/>
            <person name="Ba J.G."/>
            <person name="Yim A.K."/>
            <person name="Ouyang C.Y."/>
            <person name="Ngai S.M."/>
            <person name="Chan T.F."/>
            <person name="Leung E.L."/>
            <person name="Liu L."/>
            <person name="Liu Z.G."/>
            <person name="Tsui S.K."/>
        </authorList>
    </citation>
    <scope>NUCLEOTIDE SEQUENCE [LARGE SCALE GENOMIC DNA]</scope>
    <source>
        <strain evidence="4">Derp</strain>
    </source>
</reference>
<dbReference type="Gene3D" id="3.60.21.10">
    <property type="match status" value="1"/>
</dbReference>
<keyword evidence="5" id="KW-1185">Reference proteome</keyword>
<reference evidence="4 5" key="2">
    <citation type="journal article" date="2022" name="Mol. Biol. Evol.">
        <title>Comparative Genomics Reveals Insights into the Divergent Evolution of Astigmatic Mites and Household Pest Adaptations.</title>
        <authorList>
            <person name="Xiong Q."/>
            <person name="Wan A.T."/>
            <person name="Liu X."/>
            <person name="Fung C.S."/>
            <person name="Xiao X."/>
            <person name="Malainual N."/>
            <person name="Hou J."/>
            <person name="Wang L."/>
            <person name="Wang M."/>
            <person name="Yang K.Y."/>
            <person name="Cui Y."/>
            <person name="Leung E.L."/>
            <person name="Nong W."/>
            <person name="Shin S.K."/>
            <person name="Au S.W."/>
            <person name="Jeong K.Y."/>
            <person name="Chew F.T."/>
            <person name="Hui J.H."/>
            <person name="Leung T.F."/>
            <person name="Tungtrongchitr A."/>
            <person name="Zhong N."/>
            <person name="Liu Z."/>
            <person name="Tsui S.K."/>
        </authorList>
    </citation>
    <scope>NUCLEOTIDE SEQUENCE [LARGE SCALE GENOMIC DNA]</scope>
    <source>
        <strain evidence="4">Derp</strain>
    </source>
</reference>
<dbReference type="EMBL" id="NJHN03000112">
    <property type="protein sequence ID" value="KAH9414307.1"/>
    <property type="molecule type" value="Genomic_DNA"/>
</dbReference>
<dbReference type="InterPro" id="IPR002048">
    <property type="entry name" value="EF_hand_dom"/>
</dbReference>
<dbReference type="InterPro" id="IPR050341">
    <property type="entry name" value="PP1_catalytic_subunit"/>
</dbReference>
<organism evidence="4 5">
    <name type="scientific">Dermatophagoides pteronyssinus</name>
    <name type="common">European house dust mite</name>
    <dbReference type="NCBI Taxonomy" id="6956"/>
    <lineage>
        <taxon>Eukaryota</taxon>
        <taxon>Metazoa</taxon>
        <taxon>Ecdysozoa</taxon>
        <taxon>Arthropoda</taxon>
        <taxon>Chelicerata</taxon>
        <taxon>Arachnida</taxon>
        <taxon>Acari</taxon>
        <taxon>Acariformes</taxon>
        <taxon>Sarcoptiformes</taxon>
        <taxon>Astigmata</taxon>
        <taxon>Psoroptidia</taxon>
        <taxon>Analgoidea</taxon>
        <taxon>Pyroglyphidae</taxon>
        <taxon>Dermatophagoidinae</taxon>
        <taxon>Dermatophagoides</taxon>
    </lineage>
</organism>
<dbReference type="Gene3D" id="1.10.238.10">
    <property type="entry name" value="EF-hand"/>
    <property type="match status" value="1"/>
</dbReference>
<feature type="compositionally biased region" description="Low complexity" evidence="2">
    <location>
        <begin position="478"/>
        <end position="488"/>
    </location>
</feature>
<evidence type="ECO:0000256" key="1">
    <source>
        <dbReference type="ARBA" id="ARBA00008294"/>
    </source>
</evidence>
<dbReference type="SUPFAM" id="SSF56300">
    <property type="entry name" value="Metallo-dependent phosphatases"/>
    <property type="match status" value="1"/>
</dbReference>
<comment type="similarity">
    <text evidence="1">Belongs to the PPP phosphatase family.</text>
</comment>
<evidence type="ECO:0000313" key="5">
    <source>
        <dbReference type="Proteomes" id="UP000887458"/>
    </source>
</evidence>
<dbReference type="InterPro" id="IPR006186">
    <property type="entry name" value="Ser/Thr-sp_prot-phosphatase"/>
</dbReference>
<accession>A0ABQ8IVG1</accession>
<feature type="domain" description="EF-hand" evidence="3">
    <location>
        <begin position="351"/>
        <end position="386"/>
    </location>
</feature>
<dbReference type="InterPro" id="IPR004843">
    <property type="entry name" value="Calcineurin-like_PHP"/>
</dbReference>
<name>A0ABQ8IVG1_DERPT</name>
<proteinExistence type="inferred from homology"/>
<protein>
    <recommendedName>
        <fullName evidence="3">EF-hand domain-containing protein</fullName>
    </recommendedName>
</protein>
<sequence>MAKRSPSTSIERTSSSSSFESIGSIGIGSSSGISGSPGIKLILDITRLRPEDGTLPENVSLYDCIVYFMMCPNHDRIAITRLKRGRNNNRDSIIWLPFIVLQDNVTWEQAAQDGLTMLFGYRDDEDSMQIVNGGVSKLPPMQVTPMQFLRFQMSGDRYFIRYTHFVHMEKQGDYVCCQDIEQSDRSSVITWMTMNEIVQNEYLWGPEMLNFTEKLAEQMTTSLDDTLTGSQIGGGSTVNDQLIDLQINEQTLDDVCEILTDKIFGKFLTACKMTNETVIAIYEEYMEHCWPSTLMCMAAFKTFLIRYGYSRSDTSAQEWIFNALDINRLGYLDFNQILIGIVCLDPNTSNEHSIRLKMIFRFYALEKNDELSFEEFVSLVHDLYPNLETKKLRQMVEDLEKKIRDLNNIVGSGGGSAQPITFQIFEQAIRNRILKGTEKLVRSTKSIITLMLQMNKMKKESRSGTMIVRHHKSPPSQSTTGTTTTSAGAGAGAGSKNRNRNGTCNGCRIQKYKFGSHCVCLDTSGRCVKPLRLFDVEIRDTITPSRYSAEYVFGMNTICRNFLDLVRRAYLQNDNLFSTSEDLPLALQTIRTLCEFVRLILECEDRFMKINAPAIVIGDICGRIESLMSLEKVYWTQVPIITTNLIFLGNYISGPGSTMQSRSNVDVICYLFALKIAAPNQVCLLRGYNETSDQSKELLKECVQKYGQDDGRQMWTEFNRAFNLLPYAILVDENILCVHSGLPRLSMPINKFSDIPKKVANLAKESPLALELISSVPKDPSDNQQTFSNSDERRIEFNQSIFRNFMQTNSLSFMVRGHDQPNDGFRLHFDNRLITITSAIDRNSTILLIDSENDELRLVRVTNASTISTRTKDDQFE</sequence>
<evidence type="ECO:0000256" key="2">
    <source>
        <dbReference type="SAM" id="MobiDB-lite"/>
    </source>
</evidence>
<evidence type="ECO:0000313" key="4">
    <source>
        <dbReference type="EMBL" id="KAH9414307.1"/>
    </source>
</evidence>
<dbReference type="PROSITE" id="PS50222">
    <property type="entry name" value="EF_HAND_2"/>
    <property type="match status" value="1"/>
</dbReference>
<dbReference type="SMART" id="SM00156">
    <property type="entry name" value="PP2Ac"/>
    <property type="match status" value="1"/>
</dbReference>
<gene>
    <name evidence="4" type="ORF">DERP_008506</name>
</gene>
<dbReference type="PANTHER" id="PTHR11668:SF496">
    <property type="entry name" value="SERINE_THREONINE-PROTEIN PHOSPHATASE"/>
    <property type="match status" value="1"/>
</dbReference>
<dbReference type="InterPro" id="IPR029052">
    <property type="entry name" value="Metallo-depent_PP-like"/>
</dbReference>
<dbReference type="PANTHER" id="PTHR11668">
    <property type="entry name" value="SERINE/THREONINE PROTEIN PHOSPHATASE"/>
    <property type="match status" value="1"/>
</dbReference>
<dbReference type="CDD" id="cd00144">
    <property type="entry name" value="MPP_PPP_family"/>
    <property type="match status" value="1"/>
</dbReference>
<feature type="region of interest" description="Disordered" evidence="2">
    <location>
        <begin position="1"/>
        <end position="21"/>
    </location>
</feature>
<dbReference type="InterPro" id="IPR011992">
    <property type="entry name" value="EF-hand-dom_pair"/>
</dbReference>
<comment type="caution">
    <text evidence="4">The sequence shown here is derived from an EMBL/GenBank/DDBJ whole genome shotgun (WGS) entry which is preliminary data.</text>
</comment>